<sequence>MACVSVRRGSASVPVPLGRSYRRAAVDAVHTVRPCRDVKHPRLDGRKRTWMIRLNPPRFRSKTIL</sequence>
<organism evidence="1 2">
    <name type="scientific">Porphyra umbilicalis</name>
    <name type="common">Purple laver</name>
    <name type="synonym">Red alga</name>
    <dbReference type="NCBI Taxonomy" id="2786"/>
    <lineage>
        <taxon>Eukaryota</taxon>
        <taxon>Rhodophyta</taxon>
        <taxon>Bangiophyceae</taxon>
        <taxon>Bangiales</taxon>
        <taxon>Bangiaceae</taxon>
        <taxon>Porphyra</taxon>
    </lineage>
</organism>
<evidence type="ECO:0000313" key="1">
    <source>
        <dbReference type="EMBL" id="OSX74718.1"/>
    </source>
</evidence>
<dbReference type="AlphaFoldDB" id="A0A1X6P1H2"/>
<gene>
    <name evidence="1" type="ORF">BU14_0271s0014</name>
</gene>
<dbReference type="Proteomes" id="UP000218209">
    <property type="component" value="Unassembled WGS sequence"/>
</dbReference>
<evidence type="ECO:0000313" key="2">
    <source>
        <dbReference type="Proteomes" id="UP000218209"/>
    </source>
</evidence>
<proteinExistence type="predicted"/>
<protein>
    <submittedName>
        <fullName evidence="1">Uncharacterized protein</fullName>
    </submittedName>
</protein>
<accession>A0A1X6P1H2</accession>
<reference evidence="1 2" key="1">
    <citation type="submission" date="2017-03" db="EMBL/GenBank/DDBJ databases">
        <title>WGS assembly of Porphyra umbilicalis.</title>
        <authorList>
            <person name="Brawley S.H."/>
            <person name="Blouin N.A."/>
            <person name="Ficko-Blean E."/>
            <person name="Wheeler G.L."/>
            <person name="Lohr M."/>
            <person name="Goodson H.V."/>
            <person name="Jenkins J.W."/>
            <person name="Blaby-Haas C.E."/>
            <person name="Helliwell K.E."/>
            <person name="Chan C."/>
            <person name="Marriage T."/>
            <person name="Bhattacharya D."/>
            <person name="Klein A.S."/>
            <person name="Badis Y."/>
            <person name="Brodie J."/>
            <person name="Cao Y."/>
            <person name="Collen J."/>
            <person name="Dittami S.M."/>
            <person name="Gachon C.M."/>
            <person name="Green B.R."/>
            <person name="Karpowicz S."/>
            <person name="Kim J.W."/>
            <person name="Kudahl U."/>
            <person name="Lin S."/>
            <person name="Michel G."/>
            <person name="Mittag M."/>
            <person name="Olson B.J."/>
            <person name="Pangilinan J."/>
            <person name="Peng Y."/>
            <person name="Qiu H."/>
            <person name="Shu S."/>
            <person name="Singer J.T."/>
            <person name="Smith A.G."/>
            <person name="Sprecher B.N."/>
            <person name="Wagner V."/>
            <person name="Wang W."/>
            <person name="Wang Z.-Y."/>
            <person name="Yan J."/>
            <person name="Yarish C."/>
            <person name="Zoeuner-Riek S."/>
            <person name="Zhuang Y."/>
            <person name="Zou Y."/>
            <person name="Lindquist E.A."/>
            <person name="Grimwood J."/>
            <person name="Barry K."/>
            <person name="Rokhsar D.S."/>
            <person name="Schmutz J."/>
            <person name="Stiller J.W."/>
            <person name="Grossman A.R."/>
            <person name="Prochnik S.E."/>
        </authorList>
    </citation>
    <scope>NUCLEOTIDE SEQUENCE [LARGE SCALE GENOMIC DNA]</scope>
    <source>
        <strain evidence="1">4086291</strain>
    </source>
</reference>
<dbReference type="EMBL" id="KV918933">
    <property type="protein sequence ID" value="OSX74718.1"/>
    <property type="molecule type" value="Genomic_DNA"/>
</dbReference>
<name>A0A1X6P1H2_PORUM</name>
<keyword evidence="2" id="KW-1185">Reference proteome</keyword>